<keyword evidence="2" id="KW-1185">Reference proteome</keyword>
<reference evidence="1" key="1">
    <citation type="submission" date="2022-03" db="EMBL/GenBank/DDBJ databases">
        <authorList>
            <person name="Legras J.-L."/>
            <person name="Devillers H."/>
            <person name="Grondin C."/>
        </authorList>
    </citation>
    <scope>NUCLEOTIDE SEQUENCE</scope>
    <source>
        <strain evidence="1">CLIB 1423</strain>
    </source>
</reference>
<protein>
    <submittedName>
        <fullName evidence="1">Uncharacterized protein</fullName>
    </submittedName>
</protein>
<comment type="caution">
    <text evidence="1">The sequence shown here is derived from an EMBL/GenBank/DDBJ whole genome shotgun (WGS) entry which is preliminary data.</text>
</comment>
<gene>
    <name evidence="1" type="ORF">CLIB1423_02S05072</name>
</gene>
<evidence type="ECO:0000313" key="2">
    <source>
        <dbReference type="Proteomes" id="UP000837801"/>
    </source>
</evidence>
<name>A0A9P0QLC7_9ASCO</name>
<proteinExistence type="predicted"/>
<dbReference type="EMBL" id="CAKXYY010000002">
    <property type="protein sequence ID" value="CAH2350784.1"/>
    <property type="molecule type" value="Genomic_DNA"/>
</dbReference>
<dbReference type="OrthoDB" id="4034597at2759"/>
<accession>A0A9P0QLC7</accession>
<dbReference type="CDD" id="cd06974">
    <property type="entry name" value="TerD_like"/>
    <property type="match status" value="1"/>
</dbReference>
<evidence type="ECO:0000313" key="1">
    <source>
        <dbReference type="EMBL" id="CAH2350784.1"/>
    </source>
</evidence>
<sequence length="700" mass="79198">MSLLDIVAFRYLNGIIAKESIPSADDEVSNEDVNQVVITFVHEMDNLGYMVDREVYDHLCDWSSEHISSILNIAKESVGANVDHKPMYPNFPEQVMALSETELYFNAFIHYWSRGRVFPNTEVTKTRSFLDEVNRKTRISLVTEGDLKAFFFTLLSSKTSIPESLRRFVELGLSKGWQNEFTQKIPFKETLCLVAKYKVEQGEPISNIVETTTDVLRIMAALSDSDIELKRRVKFKSMNRKTRRFIIGALERVINIDDVKKYERLWIIAFHSLHISEYGGRCAKIAAQFRNERNVRTYDTWVSEDIKNGNVLRAAETLSMKPSVFARSLDKLLRDSLGNKSCETRVLRCFAGIAGNIETKVMLQLLGHFSNRDVGDLGDRIVVTAGTKGKTIIVPKLDPLPTEVVKRVLIIIKIALVHQFKSKEDLFKGKSSVFIEPEVDDILLPLQLASISETKRTISRGSSLPLDMIPEDAEKKILRLFVYWVGQDIDLSAYFTNEDFSKTSQVSYTNLKNSFARHSGDITRAPDGASEFIDIDMGLALEAGHRYIAMVAFVFRGPAFVSHKTCFAGYMLREEMQSGEVFEPSTVHRKFDITSESRSTIPCLFDMKERKLVWLDSTLPNGGVSLNNIHTNGGEIMKFLQAFILLRKKKVSVPELVKLHMASNEGITLSSIKEEDSFVVGLGAGDLDVIDFAEINSKWI</sequence>
<dbReference type="InterPro" id="IPR003325">
    <property type="entry name" value="TerD"/>
</dbReference>
<organism evidence="1 2">
    <name type="scientific">[Candida] railenensis</name>
    <dbReference type="NCBI Taxonomy" id="45579"/>
    <lineage>
        <taxon>Eukaryota</taxon>
        <taxon>Fungi</taxon>
        <taxon>Dikarya</taxon>
        <taxon>Ascomycota</taxon>
        <taxon>Saccharomycotina</taxon>
        <taxon>Pichiomycetes</taxon>
        <taxon>Debaryomycetaceae</taxon>
        <taxon>Kurtzmaniella</taxon>
    </lineage>
</organism>
<dbReference type="Proteomes" id="UP000837801">
    <property type="component" value="Unassembled WGS sequence"/>
</dbReference>
<dbReference type="AlphaFoldDB" id="A0A9P0QLC7"/>